<feature type="coiled-coil region" evidence="1">
    <location>
        <begin position="56"/>
        <end position="83"/>
    </location>
</feature>
<proteinExistence type="predicted"/>
<gene>
    <name evidence="4" type="ORF">RM544_05325</name>
</gene>
<comment type="caution">
    <text evidence="4">The sequence shown here is derived from an EMBL/GenBank/DDBJ whole genome shotgun (WGS) entry which is preliminary data.</text>
</comment>
<dbReference type="PANTHER" id="PTHR10579">
    <property type="entry name" value="CALCIUM-ACTIVATED CHLORIDE CHANNEL REGULATOR"/>
    <property type="match status" value="1"/>
</dbReference>
<feature type="domain" description="VWFA" evidence="3">
    <location>
        <begin position="237"/>
        <end position="415"/>
    </location>
</feature>
<dbReference type="InterPro" id="IPR021908">
    <property type="entry name" value="YfbK_C"/>
</dbReference>
<dbReference type="RefSeq" id="WP_311360744.1">
    <property type="nucleotide sequence ID" value="NZ_JAVRIE010000002.1"/>
</dbReference>
<dbReference type="PANTHER" id="PTHR10579:SF43">
    <property type="entry name" value="ZINC FINGER (C3HC4-TYPE RING FINGER) FAMILY PROTEIN"/>
    <property type="match status" value="1"/>
</dbReference>
<dbReference type="Gene3D" id="3.40.50.410">
    <property type="entry name" value="von Willebrand factor, type A domain"/>
    <property type="match status" value="1"/>
</dbReference>
<protein>
    <submittedName>
        <fullName evidence="4">VWA domain-containing protein</fullName>
    </submittedName>
</protein>
<dbReference type="Pfam" id="PF12450">
    <property type="entry name" value="vWF_A"/>
    <property type="match status" value="1"/>
</dbReference>
<keyword evidence="5" id="KW-1185">Reference proteome</keyword>
<name>A0AAW8QYU0_9ALTE</name>
<evidence type="ECO:0000313" key="5">
    <source>
        <dbReference type="Proteomes" id="UP001249020"/>
    </source>
</evidence>
<dbReference type="CDD" id="cd01465">
    <property type="entry name" value="vWA_subgroup"/>
    <property type="match status" value="1"/>
</dbReference>
<dbReference type="EMBL" id="JAVRIE010000002">
    <property type="protein sequence ID" value="MDT0581949.1"/>
    <property type="molecule type" value="Genomic_DNA"/>
</dbReference>
<dbReference type="InterPro" id="IPR022156">
    <property type="entry name" value="Uncharacterised_YfbK_N"/>
</dbReference>
<dbReference type="PROSITE" id="PS50234">
    <property type="entry name" value="VWFA"/>
    <property type="match status" value="1"/>
</dbReference>
<dbReference type="SMART" id="SM00327">
    <property type="entry name" value="VWA"/>
    <property type="match status" value="1"/>
</dbReference>
<accession>A0AAW8QYU0</accession>
<dbReference type="AlphaFoldDB" id="A0AAW8QYU0"/>
<dbReference type="SUPFAM" id="SSF53300">
    <property type="entry name" value="vWA-like"/>
    <property type="match status" value="1"/>
</dbReference>
<evidence type="ECO:0000313" key="4">
    <source>
        <dbReference type="EMBL" id="MDT0581949.1"/>
    </source>
</evidence>
<organism evidence="4 5">
    <name type="scientific">Brumicola blandensis</name>
    <dbReference type="NCBI Taxonomy" id="3075611"/>
    <lineage>
        <taxon>Bacteria</taxon>
        <taxon>Pseudomonadati</taxon>
        <taxon>Pseudomonadota</taxon>
        <taxon>Gammaproteobacteria</taxon>
        <taxon>Alteromonadales</taxon>
        <taxon>Alteromonadaceae</taxon>
        <taxon>Brumicola</taxon>
    </lineage>
</organism>
<reference evidence="4 5" key="1">
    <citation type="submission" date="2023-09" db="EMBL/GenBank/DDBJ databases">
        <authorList>
            <person name="Rey-Velasco X."/>
        </authorList>
    </citation>
    <scope>NUCLEOTIDE SEQUENCE [LARGE SCALE GENOMIC DNA]</scope>
    <source>
        <strain evidence="4 5">W409</strain>
    </source>
</reference>
<dbReference type="Pfam" id="PF00092">
    <property type="entry name" value="VWA"/>
    <property type="match status" value="1"/>
</dbReference>
<feature type="signal peptide" evidence="2">
    <location>
        <begin position="1"/>
        <end position="47"/>
    </location>
</feature>
<evidence type="ECO:0000256" key="1">
    <source>
        <dbReference type="SAM" id="Coils"/>
    </source>
</evidence>
<dbReference type="InterPro" id="IPR051266">
    <property type="entry name" value="CLCR"/>
</dbReference>
<keyword evidence="1" id="KW-0175">Coiled coil</keyword>
<dbReference type="Proteomes" id="UP001249020">
    <property type="component" value="Unassembled WGS sequence"/>
</dbReference>
<dbReference type="Pfam" id="PF12034">
    <property type="entry name" value="YfbK_C"/>
    <property type="match status" value="1"/>
</dbReference>
<evidence type="ECO:0000259" key="3">
    <source>
        <dbReference type="PROSITE" id="PS50234"/>
    </source>
</evidence>
<feature type="chain" id="PRO_5043712494" evidence="2">
    <location>
        <begin position="48"/>
        <end position="619"/>
    </location>
</feature>
<evidence type="ECO:0000256" key="2">
    <source>
        <dbReference type="SAM" id="SignalP"/>
    </source>
</evidence>
<sequence>MTKQHRLLNTQKNLASINQTRPYPVRFKRSVLVAATSAAIVFLSACAAPEDKSTQQIQEKEQAAKAEQTARAHEQKQKALRAEANRTRDIASIMRSAPQQEQAFMKMVSRPMPPEFDKDVQWQATPSNGEKYESPEINEVKISALEPVSTFSIDVDTGSYTNTRRMLNQGYLPPADAVRIEEFINYFDYQYEAPQTIDTPFSVNTAVSEAPWDSERHILRIALKGYQAELSESKGSNLVFLLDVSGSMNQTNKLPLLKRSLTMLTNQLNSKDKVSIVVYAGASGVVLEPTDGNNKLAIQQALDKLSAGGSTNGAAGIEQAYQLAEKAFIKGGVNRVILATDGDFNVGTVNHDALLNLIKQKKQKGIALTTLGFGQGNYNDHLMEQLADAGNGNYAYIDTINEARKVLVDELQSTMQMIAKDVKIQVEFNPDNVAEYRLIGYENRQLANEDFNNDKVDAGDIGAGHKVTALYEITLSDSKHKFNDERRYTNSESSLKKATESDNTADELAYVKLRYKPTDSDTSQLIDTIVKKRDIKTFAQQSNDFKFASAVASFAQRLKNSKYAANIDYQWITQTALQTKGKDEFGYRSEFIQLVRNAEQLSARDVVSADSERLSQMRK</sequence>
<dbReference type="InterPro" id="IPR036465">
    <property type="entry name" value="vWFA_dom_sf"/>
</dbReference>
<dbReference type="InterPro" id="IPR002035">
    <property type="entry name" value="VWF_A"/>
</dbReference>
<keyword evidence="2" id="KW-0732">Signal</keyword>